<feature type="coiled-coil region" evidence="1">
    <location>
        <begin position="3"/>
        <end position="30"/>
    </location>
</feature>
<feature type="region of interest" description="Disordered" evidence="2">
    <location>
        <begin position="612"/>
        <end position="631"/>
    </location>
</feature>
<evidence type="ECO:0000313" key="4">
    <source>
        <dbReference type="Proteomes" id="UP001595892"/>
    </source>
</evidence>
<keyword evidence="4" id="KW-1185">Reference proteome</keyword>
<sequence>MTDDALAQALRQFEEAYDQTQNERAAAERDRDYYDGRQITAEEEEVLRKRKQPVVIYNRIKPKINSLLGFERRQRTDPKAFPRTPQHDKDAEAVTDALRFVCDQNQWQKLRSDVAEDMFIEGIGACTVTVAQKADGQFDVKLTRVPWDRFYRDPHSRARDFSDANFLGVVLWMDEKDALALYPGKEDVIKSAYTTGETDGNTYDDRPKLNWSDDKRKRIRVLQHRWREDGKWMTATLCRGGYLRDPQPSPYLDEDGAPACDLLAVSAYVTRENERYGEVRNMISAQDEINKRRSKALHRLSVNQFIYERGAVADVAATKRALAEPDGAIEVTPDMRFELRDNATLAQMQGELQMLQEAKAEIDASGVNPALQGDVQAPSGRAVEALQIAGLQEHATAFDSLRDWSWRVYRAIWCRIRQYWTEERWIRVTDNENNLRWVGLNRQATQAELVIEQARQQGRELTDEQIAMLQADPRFQEVVTQNDLAELDVDIIVEDGPDSVTIQSEQFEQLVELKKADPSAIPTAMVIEASSLRNKDQILEHLESGGIPLQVQQQMQEMQQALQEAQQQVQQAEQKAQSAQGEQQIKAAELDLRRMELQIEAQKLEIERFRAETDRMQAMRPPDPPQVPLVQ</sequence>
<evidence type="ECO:0000256" key="2">
    <source>
        <dbReference type="SAM" id="MobiDB-lite"/>
    </source>
</evidence>
<dbReference type="Proteomes" id="UP001595892">
    <property type="component" value="Unassembled WGS sequence"/>
</dbReference>
<dbReference type="RefSeq" id="WP_377004878.1">
    <property type="nucleotide sequence ID" value="NZ_JBHSGG010000032.1"/>
</dbReference>
<proteinExistence type="predicted"/>
<organism evidence="3 4">
    <name type="scientific">Coralloluteibacterium thermophilum</name>
    <dbReference type="NCBI Taxonomy" id="2707049"/>
    <lineage>
        <taxon>Bacteria</taxon>
        <taxon>Pseudomonadati</taxon>
        <taxon>Pseudomonadota</taxon>
        <taxon>Gammaproteobacteria</taxon>
        <taxon>Lysobacterales</taxon>
        <taxon>Lysobacteraceae</taxon>
        <taxon>Coralloluteibacterium</taxon>
    </lineage>
</organism>
<gene>
    <name evidence="3" type="ORF">ACFO3Q_11555</name>
</gene>
<evidence type="ECO:0000313" key="3">
    <source>
        <dbReference type="EMBL" id="MFC4728806.1"/>
    </source>
</evidence>
<keyword evidence="1" id="KW-0175">Coiled coil</keyword>
<dbReference type="EMBL" id="JBHSGG010000032">
    <property type="protein sequence ID" value="MFC4728806.1"/>
    <property type="molecule type" value="Genomic_DNA"/>
</dbReference>
<accession>A0ABV9NKJ3</accession>
<comment type="caution">
    <text evidence="3">The sequence shown here is derived from an EMBL/GenBank/DDBJ whole genome shotgun (WGS) entry which is preliminary data.</text>
</comment>
<dbReference type="InterPro" id="IPR032427">
    <property type="entry name" value="P22_portal"/>
</dbReference>
<evidence type="ECO:0008006" key="5">
    <source>
        <dbReference type="Google" id="ProtNLM"/>
    </source>
</evidence>
<protein>
    <recommendedName>
        <fullName evidence="5">Phage portal protein</fullName>
    </recommendedName>
</protein>
<feature type="compositionally biased region" description="Pro residues" evidence="2">
    <location>
        <begin position="621"/>
        <end position="631"/>
    </location>
</feature>
<evidence type="ECO:0000256" key="1">
    <source>
        <dbReference type="SAM" id="Coils"/>
    </source>
</evidence>
<reference evidence="4" key="1">
    <citation type="journal article" date="2019" name="Int. J. Syst. Evol. Microbiol.">
        <title>The Global Catalogue of Microorganisms (GCM) 10K type strain sequencing project: providing services to taxonomists for standard genome sequencing and annotation.</title>
        <authorList>
            <consortium name="The Broad Institute Genomics Platform"/>
            <consortium name="The Broad Institute Genome Sequencing Center for Infectious Disease"/>
            <person name="Wu L."/>
            <person name="Ma J."/>
        </authorList>
    </citation>
    <scope>NUCLEOTIDE SEQUENCE [LARGE SCALE GENOMIC DNA]</scope>
    <source>
        <strain evidence="4">CGMCC 1.13574</strain>
    </source>
</reference>
<name>A0ABV9NKJ3_9GAMM</name>
<dbReference type="Pfam" id="PF16510">
    <property type="entry name" value="P22_portal"/>
    <property type="match status" value="1"/>
</dbReference>